<dbReference type="Gene3D" id="1.10.287.470">
    <property type="entry name" value="Helix hairpin bin"/>
    <property type="match status" value="1"/>
</dbReference>
<keyword evidence="6" id="KW-0997">Cell inner membrane</keyword>
<dbReference type="Gene3D" id="2.40.30.170">
    <property type="match status" value="1"/>
</dbReference>
<dbReference type="Pfam" id="PF25967">
    <property type="entry name" value="RND-MFP_C"/>
    <property type="match status" value="1"/>
</dbReference>
<dbReference type="NCBIfam" id="NF008589">
    <property type="entry name" value="PRK11556.1"/>
    <property type="match status" value="1"/>
</dbReference>
<feature type="transmembrane region" description="Helical" evidence="10">
    <location>
        <begin position="15"/>
        <end position="33"/>
    </location>
</feature>
<evidence type="ECO:0000256" key="5">
    <source>
        <dbReference type="ARBA" id="ARBA00022475"/>
    </source>
</evidence>
<dbReference type="RefSeq" id="WP_144572032.1">
    <property type="nucleotide sequence ID" value="NZ_VLKG01000008.1"/>
</dbReference>
<comment type="subcellular location">
    <subcellularLocation>
        <location evidence="1">Cell inner membrane</location>
    </subcellularLocation>
    <subcellularLocation>
        <location evidence="2">Membrane</location>
        <topology evidence="2">Lipid-anchor</topology>
    </subcellularLocation>
</comment>
<evidence type="ECO:0000256" key="2">
    <source>
        <dbReference type="ARBA" id="ARBA00004635"/>
    </source>
</evidence>
<keyword evidence="4" id="KW-0813">Transport</keyword>
<feature type="compositionally biased region" description="Gly residues" evidence="9">
    <location>
        <begin position="63"/>
        <end position="84"/>
    </location>
</feature>
<dbReference type="AlphaFoldDB" id="A0A562I1X7"/>
<dbReference type="PANTHER" id="PTHR30469">
    <property type="entry name" value="MULTIDRUG RESISTANCE PROTEIN MDTA"/>
    <property type="match status" value="1"/>
</dbReference>
<feature type="domain" description="Multidrug resistance protein MdtA-like beta-barrel" evidence="13">
    <location>
        <begin position="263"/>
        <end position="345"/>
    </location>
</feature>
<sequence length="463" mass="49807">MSESKAPSAPRSKRWILLLLIVVGAAVPLWWYWPALYPQIQSLMGGANQTNPTAGQPAPGGPPNGGGPRAGGPGGPGGPGGRGGFNTPVPVRVTPVEQGPFEVFYKALGTVTPLNVVNVRTRVAGELVKINFTEGQKVKAGDLLAVIDPRPYQIALKQAQGTLAQNQALLRNAQLNVNRYRKLHAEDSIAKQTLDTQEAEASQYQGMIAANQAAVDEARLNLDYTQIRAPIEGRLGLRQLDIGNLLSANDTTALVVITQTQPTNIEFTLPEGDLMPVISRFRQGERLIVQAWDRSERMLLGEGVLQSLDNQIDVTTGTLRLKGRFANEQELLLPNQFINVRLRVEKLDQATLIPSAAIQYGAQGTFVYVVNGRDEVELRVLELGASDGARTVVKQGIQPGERVVVEGTERLKLGNKVEVVGDSSNPTAPRPARANRPAGEEGAQANGPRVRPEGAPSGERPAR</sequence>
<feature type="region of interest" description="Disordered" evidence="9">
    <location>
        <begin position="417"/>
        <end position="463"/>
    </location>
</feature>
<evidence type="ECO:0000259" key="13">
    <source>
        <dbReference type="Pfam" id="PF25944"/>
    </source>
</evidence>
<dbReference type="SUPFAM" id="SSF111369">
    <property type="entry name" value="HlyD-like secretion proteins"/>
    <property type="match status" value="1"/>
</dbReference>
<keyword evidence="8 10" id="KW-0472">Membrane</keyword>
<dbReference type="Gene3D" id="2.40.420.20">
    <property type="match status" value="1"/>
</dbReference>
<evidence type="ECO:0000259" key="14">
    <source>
        <dbReference type="Pfam" id="PF25967"/>
    </source>
</evidence>
<feature type="domain" description="Multidrug resistance protein MdtA-like barrel-sandwich hybrid" evidence="12">
    <location>
        <begin position="115"/>
        <end position="258"/>
    </location>
</feature>
<feature type="domain" description="Multidrug resistance protein MdtA-like C-terminal permuted SH3" evidence="14">
    <location>
        <begin position="349"/>
        <end position="410"/>
    </location>
</feature>
<dbReference type="InterPro" id="IPR058626">
    <property type="entry name" value="MdtA-like_b-barrel"/>
</dbReference>
<gene>
    <name evidence="15" type="ORF">LX59_02334</name>
</gene>
<feature type="domain" description="Multidrug resistance protein MdtA-like alpha-helical hairpin" evidence="11">
    <location>
        <begin position="156"/>
        <end position="225"/>
    </location>
</feature>
<dbReference type="GO" id="GO:1990281">
    <property type="term" value="C:efflux pump complex"/>
    <property type="evidence" value="ECO:0007669"/>
    <property type="project" value="TreeGrafter"/>
</dbReference>
<keyword evidence="10" id="KW-1133">Transmembrane helix</keyword>
<keyword evidence="10" id="KW-0812">Transmembrane</keyword>
<evidence type="ECO:0000256" key="7">
    <source>
        <dbReference type="ARBA" id="ARBA00023054"/>
    </source>
</evidence>
<evidence type="ECO:0000256" key="10">
    <source>
        <dbReference type="SAM" id="Phobius"/>
    </source>
</evidence>
<protein>
    <submittedName>
        <fullName evidence="15">Multidrug efflux system membrane fusion protein</fullName>
    </submittedName>
</protein>
<comment type="caution">
    <text evidence="15">The sequence shown here is derived from an EMBL/GenBank/DDBJ whole genome shotgun (WGS) entry which is preliminary data.</text>
</comment>
<evidence type="ECO:0000256" key="3">
    <source>
        <dbReference type="ARBA" id="ARBA00009477"/>
    </source>
</evidence>
<keyword evidence="5" id="KW-1003">Cell membrane</keyword>
<evidence type="ECO:0000256" key="4">
    <source>
        <dbReference type="ARBA" id="ARBA00022448"/>
    </source>
</evidence>
<dbReference type="InterPro" id="IPR058625">
    <property type="entry name" value="MdtA-like_BSH"/>
</dbReference>
<organism evidence="15 16">
    <name type="scientific">Azomonas agilis</name>
    <dbReference type="NCBI Taxonomy" id="116849"/>
    <lineage>
        <taxon>Bacteria</taxon>
        <taxon>Pseudomonadati</taxon>
        <taxon>Pseudomonadota</taxon>
        <taxon>Gammaproteobacteria</taxon>
        <taxon>Pseudomonadales</taxon>
        <taxon>Pseudomonadaceae</taxon>
        <taxon>Azomonas</taxon>
    </lineage>
</organism>
<dbReference type="Gene3D" id="2.40.50.100">
    <property type="match status" value="1"/>
</dbReference>
<evidence type="ECO:0000313" key="16">
    <source>
        <dbReference type="Proteomes" id="UP000319627"/>
    </source>
</evidence>
<reference evidence="15 16" key="1">
    <citation type="submission" date="2019-07" db="EMBL/GenBank/DDBJ databases">
        <title>Genomic Encyclopedia of Type Strains, Phase I: the one thousand microbial genomes (KMG-I) project.</title>
        <authorList>
            <person name="Kyrpides N."/>
        </authorList>
    </citation>
    <scope>NUCLEOTIDE SEQUENCE [LARGE SCALE GENOMIC DNA]</scope>
    <source>
        <strain evidence="15 16">DSM 375</strain>
    </source>
</reference>
<dbReference type="InterPro" id="IPR058627">
    <property type="entry name" value="MdtA-like_C"/>
</dbReference>
<dbReference type="Pfam" id="PF25876">
    <property type="entry name" value="HH_MFP_RND"/>
    <property type="match status" value="1"/>
</dbReference>
<name>A0A562I1X7_9GAMM</name>
<evidence type="ECO:0000256" key="1">
    <source>
        <dbReference type="ARBA" id="ARBA00004533"/>
    </source>
</evidence>
<feature type="region of interest" description="Disordered" evidence="9">
    <location>
        <begin position="48"/>
        <end position="92"/>
    </location>
</feature>
<evidence type="ECO:0000259" key="12">
    <source>
        <dbReference type="Pfam" id="PF25917"/>
    </source>
</evidence>
<dbReference type="OrthoDB" id="9783047at2"/>
<evidence type="ECO:0000256" key="6">
    <source>
        <dbReference type="ARBA" id="ARBA00022519"/>
    </source>
</evidence>
<proteinExistence type="inferred from homology"/>
<evidence type="ECO:0000313" key="15">
    <source>
        <dbReference type="EMBL" id="TWH64663.1"/>
    </source>
</evidence>
<comment type="similarity">
    <text evidence="3">Belongs to the membrane fusion protein (MFP) (TC 8.A.1) family.</text>
</comment>
<feature type="compositionally biased region" description="Low complexity" evidence="9">
    <location>
        <begin position="425"/>
        <end position="437"/>
    </location>
</feature>
<dbReference type="InterPro" id="IPR006143">
    <property type="entry name" value="RND_pump_MFP"/>
</dbReference>
<keyword evidence="7" id="KW-0175">Coiled coil</keyword>
<dbReference type="Pfam" id="PF25944">
    <property type="entry name" value="Beta-barrel_RND"/>
    <property type="match status" value="1"/>
</dbReference>
<keyword evidence="16" id="KW-1185">Reference proteome</keyword>
<dbReference type="InterPro" id="IPR058624">
    <property type="entry name" value="MdtA-like_HH"/>
</dbReference>
<dbReference type="Pfam" id="PF25917">
    <property type="entry name" value="BSH_RND"/>
    <property type="match status" value="1"/>
</dbReference>
<dbReference type="Proteomes" id="UP000319627">
    <property type="component" value="Unassembled WGS sequence"/>
</dbReference>
<dbReference type="NCBIfam" id="TIGR01730">
    <property type="entry name" value="RND_mfp"/>
    <property type="match status" value="1"/>
</dbReference>
<dbReference type="PANTHER" id="PTHR30469:SF12">
    <property type="entry name" value="MULTIDRUG RESISTANCE PROTEIN MDTA"/>
    <property type="match status" value="1"/>
</dbReference>
<dbReference type="GO" id="GO:0015562">
    <property type="term" value="F:efflux transmembrane transporter activity"/>
    <property type="evidence" value="ECO:0007669"/>
    <property type="project" value="TreeGrafter"/>
</dbReference>
<evidence type="ECO:0000256" key="8">
    <source>
        <dbReference type="ARBA" id="ARBA00023136"/>
    </source>
</evidence>
<accession>A0A562I1X7</accession>
<dbReference type="EMBL" id="VLKG01000008">
    <property type="protein sequence ID" value="TWH64663.1"/>
    <property type="molecule type" value="Genomic_DNA"/>
</dbReference>
<evidence type="ECO:0000259" key="11">
    <source>
        <dbReference type="Pfam" id="PF25876"/>
    </source>
</evidence>
<evidence type="ECO:0000256" key="9">
    <source>
        <dbReference type="SAM" id="MobiDB-lite"/>
    </source>
</evidence>